<proteinExistence type="inferred from homology"/>
<organism evidence="9 10">
    <name type="scientific">Saccharopolyspora flava</name>
    <dbReference type="NCBI Taxonomy" id="95161"/>
    <lineage>
        <taxon>Bacteria</taxon>
        <taxon>Bacillati</taxon>
        <taxon>Actinomycetota</taxon>
        <taxon>Actinomycetes</taxon>
        <taxon>Pseudonocardiales</taxon>
        <taxon>Pseudonocardiaceae</taxon>
        <taxon>Saccharopolyspora</taxon>
    </lineage>
</organism>
<reference evidence="10" key="1">
    <citation type="submission" date="2016-10" db="EMBL/GenBank/DDBJ databases">
        <authorList>
            <person name="Varghese N."/>
            <person name="Submissions S."/>
        </authorList>
    </citation>
    <scope>NUCLEOTIDE SEQUENCE [LARGE SCALE GENOMIC DNA]</scope>
    <source>
        <strain evidence="10">DSM 44771</strain>
    </source>
</reference>
<sequence>MTQTAEYPFAPLPMEQAAEHIRAILRDRPMTKVTMPVGGDVWVVHRNKAAKELLSDKRFVREPFRTGEREVPFMAPFPDMLRSTLQFEDPPQHTKLRKLVQKGITPRRVKAMRESAVAFANELIDQMVAKGGTRDLISEYAMSLPIQMLSDLLGVPVEDRARFEHWSSSFLETSGKTVEEMGQDVAELAAYMSELIARRREEPREDLLSALANARDKDETLTDDEILPIAFILIIGGFDNTATFLASGVLALLRSDDQRERLLADIDGLASTAAEEVLRHGRTAVSLQMGGGGSLVPFVATEDVEIDGQLVKEGEAIAVDPGLAGHDPEVFDDPFRFDIGRTDNPHLTLSHGLHHCLGAPLARMELQVGITELFRRLPGLRLDGEPTYSSEHISQPMTSMPVAW</sequence>
<keyword evidence="8" id="KW-0503">Monooxygenase</keyword>
<keyword evidence="5" id="KW-0479">Metal-binding</keyword>
<dbReference type="SUPFAM" id="SSF48264">
    <property type="entry name" value="Cytochrome P450"/>
    <property type="match status" value="1"/>
</dbReference>
<dbReference type="PANTHER" id="PTHR46696">
    <property type="entry name" value="P450, PUTATIVE (EUROFUNG)-RELATED"/>
    <property type="match status" value="1"/>
</dbReference>
<keyword evidence="10" id="KW-1185">Reference proteome</keyword>
<protein>
    <recommendedName>
        <fullName evidence="11">Cytochrome P450</fullName>
    </recommendedName>
</protein>
<evidence type="ECO:0000256" key="4">
    <source>
        <dbReference type="ARBA" id="ARBA00022617"/>
    </source>
</evidence>
<dbReference type="CDD" id="cd11031">
    <property type="entry name" value="Cyp158A-like"/>
    <property type="match status" value="1"/>
</dbReference>
<dbReference type="GO" id="GO:0005506">
    <property type="term" value="F:iron ion binding"/>
    <property type="evidence" value="ECO:0007669"/>
    <property type="project" value="InterPro"/>
</dbReference>
<comment type="subcellular location">
    <subcellularLocation>
        <location evidence="1">Cytoplasm</location>
    </subcellularLocation>
</comment>
<evidence type="ECO:0008006" key="11">
    <source>
        <dbReference type="Google" id="ProtNLM"/>
    </source>
</evidence>
<evidence type="ECO:0000256" key="1">
    <source>
        <dbReference type="ARBA" id="ARBA00004496"/>
    </source>
</evidence>
<dbReference type="Pfam" id="PF00067">
    <property type="entry name" value="p450"/>
    <property type="match status" value="2"/>
</dbReference>
<dbReference type="OrthoDB" id="4133219at2"/>
<dbReference type="FunFam" id="1.10.630.10:FF:000018">
    <property type="entry name" value="Cytochrome P450 monooxygenase"/>
    <property type="match status" value="1"/>
</dbReference>
<dbReference type="Proteomes" id="UP000198852">
    <property type="component" value="Unassembled WGS sequence"/>
</dbReference>
<evidence type="ECO:0000256" key="2">
    <source>
        <dbReference type="ARBA" id="ARBA00010617"/>
    </source>
</evidence>
<dbReference type="GO" id="GO:0016705">
    <property type="term" value="F:oxidoreductase activity, acting on paired donors, with incorporation or reduction of molecular oxygen"/>
    <property type="evidence" value="ECO:0007669"/>
    <property type="project" value="InterPro"/>
</dbReference>
<keyword evidence="7" id="KW-0408">Iron</keyword>
<dbReference type="AlphaFoldDB" id="A0A1I6UF95"/>
<dbReference type="InterPro" id="IPR036396">
    <property type="entry name" value="Cyt_P450_sf"/>
</dbReference>
<dbReference type="RefSeq" id="WP_093422345.1">
    <property type="nucleotide sequence ID" value="NZ_FOZX01000010.1"/>
</dbReference>
<dbReference type="PRINTS" id="PR00359">
    <property type="entry name" value="BP450"/>
</dbReference>
<keyword evidence="3" id="KW-0963">Cytoplasm</keyword>
<dbReference type="GO" id="GO:0004497">
    <property type="term" value="F:monooxygenase activity"/>
    <property type="evidence" value="ECO:0007669"/>
    <property type="project" value="UniProtKB-KW"/>
</dbReference>
<keyword evidence="4" id="KW-0349">Heme</keyword>
<dbReference type="STRING" id="95161.SAMN05660874_04873"/>
<dbReference type="PANTHER" id="PTHR46696:SF6">
    <property type="entry name" value="P450, PUTATIVE (EUROFUNG)-RELATED"/>
    <property type="match status" value="1"/>
</dbReference>
<comment type="similarity">
    <text evidence="2">Belongs to the cytochrome P450 family.</text>
</comment>
<evidence type="ECO:0000256" key="3">
    <source>
        <dbReference type="ARBA" id="ARBA00022490"/>
    </source>
</evidence>
<dbReference type="GO" id="GO:0020037">
    <property type="term" value="F:heme binding"/>
    <property type="evidence" value="ECO:0007669"/>
    <property type="project" value="InterPro"/>
</dbReference>
<name>A0A1I6UF95_9PSEU</name>
<evidence type="ECO:0000313" key="10">
    <source>
        <dbReference type="Proteomes" id="UP000198852"/>
    </source>
</evidence>
<evidence type="ECO:0000313" key="9">
    <source>
        <dbReference type="EMBL" id="SFT00095.1"/>
    </source>
</evidence>
<dbReference type="InterPro" id="IPR002397">
    <property type="entry name" value="Cyt_P450_B"/>
</dbReference>
<accession>A0A1I6UF95</accession>
<evidence type="ECO:0000256" key="8">
    <source>
        <dbReference type="ARBA" id="ARBA00023033"/>
    </source>
</evidence>
<evidence type="ECO:0000256" key="7">
    <source>
        <dbReference type="ARBA" id="ARBA00023004"/>
    </source>
</evidence>
<evidence type="ECO:0000256" key="5">
    <source>
        <dbReference type="ARBA" id="ARBA00022723"/>
    </source>
</evidence>
<dbReference type="EMBL" id="FOZX01000010">
    <property type="protein sequence ID" value="SFT00095.1"/>
    <property type="molecule type" value="Genomic_DNA"/>
</dbReference>
<dbReference type="InterPro" id="IPR001128">
    <property type="entry name" value="Cyt_P450"/>
</dbReference>
<dbReference type="Gene3D" id="1.10.630.10">
    <property type="entry name" value="Cytochrome P450"/>
    <property type="match status" value="1"/>
</dbReference>
<gene>
    <name evidence="9" type="ORF">SAMN05660874_04873</name>
</gene>
<evidence type="ECO:0000256" key="6">
    <source>
        <dbReference type="ARBA" id="ARBA00023002"/>
    </source>
</evidence>
<dbReference type="GO" id="GO:0005737">
    <property type="term" value="C:cytoplasm"/>
    <property type="evidence" value="ECO:0007669"/>
    <property type="project" value="UniProtKB-SubCell"/>
</dbReference>
<keyword evidence="6" id="KW-0560">Oxidoreductase</keyword>